<accession>A0AAP5XYJ0</accession>
<keyword evidence="2" id="KW-0418">Kinase</keyword>
<dbReference type="AlphaFoldDB" id="A0AAP5XYJ0"/>
<dbReference type="GO" id="GO:0016301">
    <property type="term" value="F:kinase activity"/>
    <property type="evidence" value="ECO:0007669"/>
    <property type="project" value="UniProtKB-KW"/>
</dbReference>
<dbReference type="Proteomes" id="UP001278087">
    <property type="component" value="Unassembled WGS sequence"/>
</dbReference>
<dbReference type="RefSeq" id="WP_174332414.1">
    <property type="nucleotide sequence ID" value="NZ_CBDAAW010000010.1"/>
</dbReference>
<keyword evidence="2" id="KW-0808">Transferase</keyword>
<dbReference type="EMBL" id="JAWPBU010000036">
    <property type="protein sequence ID" value="MDW2761074.1"/>
    <property type="molecule type" value="Genomic_DNA"/>
</dbReference>
<evidence type="ECO:0000259" key="1">
    <source>
        <dbReference type="Pfam" id="PF20613"/>
    </source>
</evidence>
<evidence type="ECO:0000313" key="2">
    <source>
        <dbReference type="EMBL" id="MDW2761074.1"/>
    </source>
</evidence>
<sequence length="246" mass="28887">MPIEPLCVIEIIRRIPDCATEPFLCKCDDGELYVVKGMPSVPRVQLIAEWVSAHIGLELGLSLPDFGTAYVDRALTQYVPEWRNALNEGYAFATKFIPGVAPITFTQAHTNVDEQDQKKIYLFDRWINNSDRTLSPQGGNVNIIFDYRNNRYYLIDHNLAFDQNDDEEAFDYHVYAPRHRKWWFDIVDRPLSEDELIRTKEILPLCVEIIPDEWLPETQEEREECFSRIEKLLNRNETDVFWSKIK</sequence>
<organism evidence="2 3">
    <name type="scientific">Citrobacter freundii</name>
    <dbReference type="NCBI Taxonomy" id="546"/>
    <lineage>
        <taxon>Bacteria</taxon>
        <taxon>Pseudomonadati</taxon>
        <taxon>Pseudomonadota</taxon>
        <taxon>Gammaproteobacteria</taxon>
        <taxon>Enterobacterales</taxon>
        <taxon>Enterobacteriaceae</taxon>
        <taxon>Citrobacter</taxon>
        <taxon>Citrobacter freundii complex</taxon>
    </lineage>
</organism>
<feature type="domain" description="HipA-like kinase" evidence="1">
    <location>
        <begin position="8"/>
        <end position="245"/>
    </location>
</feature>
<dbReference type="InterPro" id="IPR046748">
    <property type="entry name" value="HipA_2"/>
</dbReference>
<name>A0AAP5XYJ0_CITFR</name>
<proteinExistence type="predicted"/>
<gene>
    <name evidence="2" type="ORF">RYZ67_21705</name>
</gene>
<evidence type="ECO:0000313" key="3">
    <source>
        <dbReference type="Proteomes" id="UP001278087"/>
    </source>
</evidence>
<dbReference type="Pfam" id="PF20613">
    <property type="entry name" value="HipA_2"/>
    <property type="match status" value="1"/>
</dbReference>
<comment type="caution">
    <text evidence="2">The sequence shown here is derived from an EMBL/GenBank/DDBJ whole genome shotgun (WGS) entry which is preliminary data.</text>
</comment>
<reference evidence="2" key="1">
    <citation type="submission" date="2023-10" db="EMBL/GenBank/DDBJ databases">
        <title>Fecal carriage and genetic characteristics of carbapenem-resistant Enterobacterales among healthy adults from four provinces of China.</title>
        <authorList>
            <person name="Li Y."/>
            <person name="Zhang R."/>
        </authorList>
    </citation>
    <scope>NUCLEOTIDE SEQUENCE</scope>
    <source>
        <strain evidence="2">HN-136</strain>
    </source>
</reference>
<protein>
    <submittedName>
        <fullName evidence="2">HipA family kinase</fullName>
    </submittedName>
</protein>